<gene>
    <name evidence="4" type="ORF">B0T20DRAFT_341491</name>
</gene>
<reference evidence="4" key="2">
    <citation type="submission" date="2023-07" db="EMBL/GenBank/DDBJ databases">
        <authorList>
            <consortium name="Lawrence Berkeley National Laboratory"/>
            <person name="Haridas S."/>
            <person name="Hensen N."/>
            <person name="Bonometti L."/>
            <person name="Westerberg I."/>
            <person name="Brannstrom I.O."/>
            <person name="Guillou S."/>
            <person name="Cros-Aarteil S."/>
            <person name="Calhoun S."/>
            <person name="Kuo A."/>
            <person name="Mondo S."/>
            <person name="Pangilinan J."/>
            <person name="Riley R."/>
            <person name="LaButti K."/>
            <person name="Andreopoulos B."/>
            <person name="Lipzen A."/>
            <person name="Chen C."/>
            <person name="Yanf M."/>
            <person name="Daum C."/>
            <person name="Ng V."/>
            <person name="Clum A."/>
            <person name="Steindorff A."/>
            <person name="Ohm R."/>
            <person name="Martin F."/>
            <person name="Silar P."/>
            <person name="Natvig D."/>
            <person name="Lalanne C."/>
            <person name="Gautier V."/>
            <person name="Ament-velasquez S.L."/>
            <person name="Kruys A."/>
            <person name="Hutchinson M.I."/>
            <person name="Powell A.J."/>
            <person name="Barry K."/>
            <person name="Miller A.N."/>
            <person name="Grigoriev I.V."/>
            <person name="Debuchy R."/>
            <person name="Gladieux P."/>
            <person name="Thoren M.H."/>
            <person name="Johannesson H."/>
        </authorList>
    </citation>
    <scope>NUCLEOTIDE SEQUENCE</scope>
    <source>
        <strain evidence="4">FGSC 1904</strain>
    </source>
</reference>
<keyword evidence="5" id="KW-1185">Reference proteome</keyword>
<evidence type="ECO:0008006" key="6">
    <source>
        <dbReference type="Google" id="ProtNLM"/>
    </source>
</evidence>
<accession>A0AAE0PM92</accession>
<dbReference type="GO" id="GO:0005634">
    <property type="term" value="C:nucleus"/>
    <property type="evidence" value="ECO:0007669"/>
    <property type="project" value="TreeGrafter"/>
</dbReference>
<evidence type="ECO:0000313" key="4">
    <source>
        <dbReference type="EMBL" id="KAK3402492.1"/>
    </source>
</evidence>
<dbReference type="SUPFAM" id="SSF48403">
    <property type="entry name" value="Ankyrin repeat"/>
    <property type="match status" value="1"/>
</dbReference>
<reference evidence="4" key="1">
    <citation type="journal article" date="2023" name="Mol. Phylogenet. Evol.">
        <title>Genome-scale phylogeny and comparative genomics of the fungal order Sordariales.</title>
        <authorList>
            <person name="Hensen N."/>
            <person name="Bonometti L."/>
            <person name="Westerberg I."/>
            <person name="Brannstrom I.O."/>
            <person name="Guillou S."/>
            <person name="Cros-Aarteil S."/>
            <person name="Calhoun S."/>
            <person name="Haridas S."/>
            <person name="Kuo A."/>
            <person name="Mondo S."/>
            <person name="Pangilinan J."/>
            <person name="Riley R."/>
            <person name="LaButti K."/>
            <person name="Andreopoulos B."/>
            <person name="Lipzen A."/>
            <person name="Chen C."/>
            <person name="Yan M."/>
            <person name="Daum C."/>
            <person name="Ng V."/>
            <person name="Clum A."/>
            <person name="Steindorff A."/>
            <person name="Ohm R.A."/>
            <person name="Martin F."/>
            <person name="Silar P."/>
            <person name="Natvig D.O."/>
            <person name="Lalanne C."/>
            <person name="Gautier V."/>
            <person name="Ament-Velasquez S.L."/>
            <person name="Kruys A."/>
            <person name="Hutchinson M.I."/>
            <person name="Powell A.J."/>
            <person name="Barry K."/>
            <person name="Miller A.N."/>
            <person name="Grigoriev I.V."/>
            <person name="Debuchy R."/>
            <person name="Gladieux P."/>
            <person name="Hiltunen Thoren M."/>
            <person name="Johannesson H."/>
        </authorList>
    </citation>
    <scope>NUCLEOTIDE SEQUENCE</scope>
    <source>
        <strain evidence="4">FGSC 1904</strain>
    </source>
</reference>
<protein>
    <recommendedName>
        <fullName evidence="6">Ankyrin repeat domain-containing protein</fullName>
    </recommendedName>
</protein>
<dbReference type="SMART" id="SM00248">
    <property type="entry name" value="ANK"/>
    <property type="match status" value="1"/>
</dbReference>
<proteinExistence type="predicted"/>
<keyword evidence="2 3" id="KW-0040">ANK repeat</keyword>
<dbReference type="InterPro" id="IPR036770">
    <property type="entry name" value="Ankyrin_rpt-contain_sf"/>
</dbReference>
<feature type="non-terminal residue" evidence="4">
    <location>
        <position position="1"/>
    </location>
</feature>
<feature type="non-terminal residue" evidence="4">
    <location>
        <position position="57"/>
    </location>
</feature>
<dbReference type="Pfam" id="PF12796">
    <property type="entry name" value="Ank_2"/>
    <property type="match status" value="1"/>
</dbReference>
<name>A0AAE0PM92_SORBR</name>
<dbReference type="PROSITE" id="PS50297">
    <property type="entry name" value="ANK_REP_REGION"/>
    <property type="match status" value="1"/>
</dbReference>
<keyword evidence="1" id="KW-0677">Repeat</keyword>
<evidence type="ECO:0000256" key="1">
    <source>
        <dbReference type="ARBA" id="ARBA00022737"/>
    </source>
</evidence>
<dbReference type="EMBL" id="JAUTDP010000001">
    <property type="protein sequence ID" value="KAK3402492.1"/>
    <property type="molecule type" value="Genomic_DNA"/>
</dbReference>
<dbReference type="PROSITE" id="PS50088">
    <property type="entry name" value="ANK_REPEAT"/>
    <property type="match status" value="1"/>
</dbReference>
<evidence type="ECO:0000313" key="5">
    <source>
        <dbReference type="Proteomes" id="UP001281003"/>
    </source>
</evidence>
<dbReference type="InterPro" id="IPR002110">
    <property type="entry name" value="Ankyrin_rpt"/>
</dbReference>
<organism evidence="4 5">
    <name type="scientific">Sordaria brevicollis</name>
    <dbReference type="NCBI Taxonomy" id="83679"/>
    <lineage>
        <taxon>Eukaryota</taxon>
        <taxon>Fungi</taxon>
        <taxon>Dikarya</taxon>
        <taxon>Ascomycota</taxon>
        <taxon>Pezizomycotina</taxon>
        <taxon>Sordariomycetes</taxon>
        <taxon>Sordariomycetidae</taxon>
        <taxon>Sordariales</taxon>
        <taxon>Sordariaceae</taxon>
        <taxon>Sordaria</taxon>
    </lineage>
</organism>
<dbReference type="PANTHER" id="PTHR24201:SF16">
    <property type="entry name" value="ANKYRIN-1-LIKE-RELATED"/>
    <property type="match status" value="1"/>
</dbReference>
<dbReference type="Gene3D" id="1.25.40.20">
    <property type="entry name" value="Ankyrin repeat-containing domain"/>
    <property type="match status" value="1"/>
</dbReference>
<comment type="caution">
    <text evidence="4">The sequence shown here is derived from an EMBL/GenBank/DDBJ whole genome shotgun (WGS) entry which is preliminary data.</text>
</comment>
<dbReference type="AlphaFoldDB" id="A0AAE0PM92"/>
<dbReference type="PANTHER" id="PTHR24201">
    <property type="entry name" value="ANK_REP_REGION DOMAIN-CONTAINING PROTEIN"/>
    <property type="match status" value="1"/>
</dbReference>
<evidence type="ECO:0000256" key="3">
    <source>
        <dbReference type="PROSITE-ProRule" id="PRU00023"/>
    </source>
</evidence>
<dbReference type="InterPro" id="IPR050776">
    <property type="entry name" value="Ank_Repeat/CDKN_Inhibitor"/>
</dbReference>
<dbReference type="Proteomes" id="UP001281003">
    <property type="component" value="Unassembled WGS sequence"/>
</dbReference>
<feature type="repeat" description="ANK" evidence="3">
    <location>
        <begin position="1"/>
        <end position="33"/>
    </location>
</feature>
<sequence length="57" mass="6113">AGATALHYAAFHGDEDMVKFLLGQGADTRVQDQFGLTPQAIAAVQGHEFRAQLLAEE</sequence>
<evidence type="ECO:0000256" key="2">
    <source>
        <dbReference type="ARBA" id="ARBA00023043"/>
    </source>
</evidence>